<comment type="catalytic activity">
    <reaction evidence="11 12">
        <text>uridine(1498) in 16S rRNA + S-adenosyl-L-methionine = N(3)-methyluridine(1498) in 16S rRNA + S-adenosyl-L-homocysteine + H(+)</text>
        <dbReference type="Rhea" id="RHEA:42920"/>
        <dbReference type="Rhea" id="RHEA-COMP:10283"/>
        <dbReference type="Rhea" id="RHEA-COMP:10284"/>
        <dbReference type="ChEBI" id="CHEBI:15378"/>
        <dbReference type="ChEBI" id="CHEBI:57856"/>
        <dbReference type="ChEBI" id="CHEBI:59789"/>
        <dbReference type="ChEBI" id="CHEBI:65315"/>
        <dbReference type="ChEBI" id="CHEBI:74502"/>
        <dbReference type="EC" id="2.1.1.193"/>
    </reaction>
</comment>
<dbReference type="SUPFAM" id="SSF75217">
    <property type="entry name" value="alpha/beta knot"/>
    <property type="match status" value="1"/>
</dbReference>
<dbReference type="CDD" id="cd18084">
    <property type="entry name" value="RsmE-like"/>
    <property type="match status" value="1"/>
</dbReference>
<dbReference type="Gene3D" id="3.40.1280.10">
    <property type="match status" value="1"/>
</dbReference>
<comment type="function">
    <text evidence="10 12">Specifically methylates the N3 position of the uracil ring of uridine 1498 (m3U1498) in 16S rRNA. Acts on the fully assembled 30S ribosomal subunit.</text>
</comment>
<dbReference type="InterPro" id="IPR029026">
    <property type="entry name" value="tRNA_m1G_MTases_N"/>
</dbReference>
<dbReference type="RefSeq" id="WP_156006192.1">
    <property type="nucleotide sequence ID" value="NZ_CP046276.1"/>
</dbReference>
<evidence type="ECO:0000256" key="8">
    <source>
        <dbReference type="ARBA" id="ARBA00022679"/>
    </source>
</evidence>
<evidence type="ECO:0000256" key="11">
    <source>
        <dbReference type="ARBA" id="ARBA00047944"/>
    </source>
</evidence>
<keyword evidence="7 12" id="KW-0489">Methyltransferase</keyword>
<evidence type="ECO:0000259" key="13">
    <source>
        <dbReference type="Pfam" id="PF04452"/>
    </source>
</evidence>
<evidence type="ECO:0000256" key="1">
    <source>
        <dbReference type="ARBA" id="ARBA00004496"/>
    </source>
</evidence>
<keyword evidence="5 12" id="KW-0963">Cytoplasm</keyword>
<evidence type="ECO:0000256" key="4">
    <source>
        <dbReference type="ARBA" id="ARBA00013673"/>
    </source>
</evidence>
<comment type="subcellular location">
    <subcellularLocation>
        <location evidence="1 12">Cytoplasm</location>
    </subcellularLocation>
</comment>
<dbReference type="NCBIfam" id="TIGR00046">
    <property type="entry name" value="RsmE family RNA methyltransferase"/>
    <property type="match status" value="1"/>
</dbReference>
<evidence type="ECO:0000256" key="5">
    <source>
        <dbReference type="ARBA" id="ARBA00022490"/>
    </source>
</evidence>
<sequence>MFSFFVEKKSNNNFVIEDKDFHHIVNVVKLKIGEEIFCINNQIKYLCEIKEIQKDYLIATIKKEVLLDQNNVQVNLIVGIIREQKWDYVLQKATELGVTNIIPVQFKRNVVLIDDKKVETKIKRWQEICISAAKQSKRTTVPNVQSVIKDINDLKNIKADLNLIAYEDNKINSLKNYLQNNFNTINIVVGPEGGFEKKEVDFFIQNGYSEVSLGSNILRTETACLYLLSAIFYETN</sequence>
<gene>
    <name evidence="15" type="primary">rsmE</name>
    <name evidence="15" type="ORF">STABA_v1c04700</name>
</gene>
<dbReference type="GO" id="GO:0070475">
    <property type="term" value="P:rRNA base methylation"/>
    <property type="evidence" value="ECO:0007669"/>
    <property type="project" value="TreeGrafter"/>
</dbReference>
<evidence type="ECO:0000256" key="6">
    <source>
        <dbReference type="ARBA" id="ARBA00022552"/>
    </source>
</evidence>
<reference evidence="15 16" key="1">
    <citation type="submission" date="2019-11" db="EMBL/GenBank/DDBJ databases">
        <title>Complete genome sequence of Spiroplasma tabanidicola TAUS-1 (DSM 22603).</title>
        <authorList>
            <person name="Huang C.-T."/>
            <person name="Lin Y.-C."/>
            <person name="Kuo C.-H."/>
        </authorList>
    </citation>
    <scope>NUCLEOTIDE SEQUENCE [LARGE SCALE GENOMIC DNA]</scope>
    <source>
        <strain evidence="15 16">TAUS-1</strain>
    </source>
</reference>
<dbReference type="InterPro" id="IPR046887">
    <property type="entry name" value="RsmE_PUA-like"/>
</dbReference>
<name>A0A6I6CID9_9MOLU</name>
<dbReference type="InterPro" id="IPR029028">
    <property type="entry name" value="Alpha/beta_knot_MTases"/>
</dbReference>
<evidence type="ECO:0000256" key="12">
    <source>
        <dbReference type="PIRNR" id="PIRNR015601"/>
    </source>
</evidence>
<protein>
    <recommendedName>
        <fullName evidence="4 12">Ribosomal RNA small subunit methyltransferase E</fullName>
        <ecNumber evidence="3 12">2.1.1.193</ecNumber>
    </recommendedName>
</protein>
<dbReference type="InterPro" id="IPR046886">
    <property type="entry name" value="RsmE_MTase_dom"/>
</dbReference>
<dbReference type="InterPro" id="IPR006700">
    <property type="entry name" value="RsmE"/>
</dbReference>
<dbReference type="Pfam" id="PF20260">
    <property type="entry name" value="PUA_4"/>
    <property type="match status" value="1"/>
</dbReference>
<dbReference type="EMBL" id="CP046276">
    <property type="protein sequence ID" value="QGS51833.1"/>
    <property type="molecule type" value="Genomic_DNA"/>
</dbReference>
<dbReference type="PANTHER" id="PTHR30027">
    <property type="entry name" value="RIBOSOMAL RNA SMALL SUBUNIT METHYLTRANSFERASE E"/>
    <property type="match status" value="1"/>
</dbReference>
<dbReference type="OrthoDB" id="9815641at2"/>
<dbReference type="PANTHER" id="PTHR30027:SF3">
    <property type="entry name" value="16S RRNA (URACIL(1498)-N(3))-METHYLTRANSFERASE"/>
    <property type="match status" value="1"/>
</dbReference>
<evidence type="ECO:0000313" key="16">
    <source>
        <dbReference type="Proteomes" id="UP000424468"/>
    </source>
</evidence>
<keyword evidence="16" id="KW-1185">Reference proteome</keyword>
<dbReference type="EC" id="2.1.1.193" evidence="3 12"/>
<dbReference type="InterPro" id="IPR015947">
    <property type="entry name" value="PUA-like_sf"/>
</dbReference>
<evidence type="ECO:0000256" key="9">
    <source>
        <dbReference type="ARBA" id="ARBA00022691"/>
    </source>
</evidence>
<dbReference type="Pfam" id="PF04452">
    <property type="entry name" value="Methyltrans_RNA"/>
    <property type="match status" value="1"/>
</dbReference>
<dbReference type="KEGG" id="stab:STABA_v1c04700"/>
<keyword evidence="6 12" id="KW-0698">rRNA processing</keyword>
<evidence type="ECO:0000256" key="3">
    <source>
        <dbReference type="ARBA" id="ARBA00012328"/>
    </source>
</evidence>
<proteinExistence type="inferred from homology"/>
<feature type="domain" description="Ribosomal RNA small subunit methyltransferase E PUA-like" evidence="14">
    <location>
        <begin position="16"/>
        <end position="61"/>
    </location>
</feature>
<keyword evidence="8 12" id="KW-0808">Transferase</keyword>
<evidence type="ECO:0000313" key="15">
    <source>
        <dbReference type="EMBL" id="QGS51833.1"/>
    </source>
</evidence>
<evidence type="ECO:0000256" key="2">
    <source>
        <dbReference type="ARBA" id="ARBA00005528"/>
    </source>
</evidence>
<dbReference type="AlphaFoldDB" id="A0A6I6CID9"/>
<dbReference type="Gene3D" id="2.40.240.20">
    <property type="entry name" value="Hypothetical PUA domain-like, domain 1"/>
    <property type="match status" value="1"/>
</dbReference>
<dbReference type="SUPFAM" id="SSF88697">
    <property type="entry name" value="PUA domain-like"/>
    <property type="match status" value="1"/>
</dbReference>
<dbReference type="Proteomes" id="UP000424468">
    <property type="component" value="Chromosome"/>
</dbReference>
<dbReference type="GO" id="GO:0070042">
    <property type="term" value="F:rRNA (uridine-N3-)-methyltransferase activity"/>
    <property type="evidence" value="ECO:0007669"/>
    <property type="project" value="TreeGrafter"/>
</dbReference>
<dbReference type="PIRSF" id="PIRSF015601">
    <property type="entry name" value="MTase_slr0722"/>
    <property type="match status" value="1"/>
</dbReference>
<accession>A0A6I6CID9</accession>
<comment type="similarity">
    <text evidence="2 12">Belongs to the RNA methyltransferase RsmE family.</text>
</comment>
<organism evidence="15 16">
    <name type="scientific">Spiroplasma tabanidicola</name>
    <dbReference type="NCBI Taxonomy" id="324079"/>
    <lineage>
        <taxon>Bacteria</taxon>
        <taxon>Bacillati</taxon>
        <taxon>Mycoplasmatota</taxon>
        <taxon>Mollicutes</taxon>
        <taxon>Entomoplasmatales</taxon>
        <taxon>Spiroplasmataceae</taxon>
        <taxon>Spiroplasma</taxon>
    </lineage>
</organism>
<dbReference type="GO" id="GO:0005737">
    <property type="term" value="C:cytoplasm"/>
    <property type="evidence" value="ECO:0007669"/>
    <property type="project" value="UniProtKB-SubCell"/>
</dbReference>
<evidence type="ECO:0000256" key="10">
    <source>
        <dbReference type="ARBA" id="ARBA00025699"/>
    </source>
</evidence>
<evidence type="ECO:0000256" key="7">
    <source>
        <dbReference type="ARBA" id="ARBA00022603"/>
    </source>
</evidence>
<keyword evidence="9 12" id="KW-0949">S-adenosyl-L-methionine</keyword>
<evidence type="ECO:0000259" key="14">
    <source>
        <dbReference type="Pfam" id="PF20260"/>
    </source>
</evidence>
<feature type="domain" description="Ribosomal RNA small subunit methyltransferase E methyltransferase" evidence="13">
    <location>
        <begin position="69"/>
        <end position="231"/>
    </location>
</feature>